<organism evidence="3 4">
    <name type="scientific">Octopus sinensis</name>
    <name type="common">East Asian common octopus</name>
    <dbReference type="NCBI Taxonomy" id="2607531"/>
    <lineage>
        <taxon>Eukaryota</taxon>
        <taxon>Metazoa</taxon>
        <taxon>Spiralia</taxon>
        <taxon>Lophotrochozoa</taxon>
        <taxon>Mollusca</taxon>
        <taxon>Cephalopoda</taxon>
        <taxon>Coleoidea</taxon>
        <taxon>Octopodiformes</taxon>
        <taxon>Octopoda</taxon>
        <taxon>Incirrata</taxon>
        <taxon>Octopodidae</taxon>
        <taxon>Octopus</taxon>
    </lineage>
</organism>
<dbReference type="KEGG" id="osn:115231552"/>
<dbReference type="PANTHER" id="PTHR13490">
    <property type="entry name" value="MITOCHONDRIAL 28S RIBOSOMAL PROTEIN S28"/>
    <property type="match status" value="1"/>
</dbReference>
<proteinExistence type="predicted"/>
<evidence type="ECO:0000313" key="3">
    <source>
        <dbReference type="Proteomes" id="UP000515154"/>
    </source>
</evidence>
<reference evidence="4" key="1">
    <citation type="submission" date="2025-08" db="UniProtKB">
        <authorList>
            <consortium name="RefSeq"/>
        </authorList>
    </citation>
    <scope>IDENTIFICATION</scope>
</reference>
<accession>A0A6P7TY72</accession>
<name>A0A6P7TY72_9MOLL</name>
<dbReference type="GO" id="GO:0005763">
    <property type="term" value="C:mitochondrial small ribosomal subunit"/>
    <property type="evidence" value="ECO:0007669"/>
    <property type="project" value="TreeGrafter"/>
</dbReference>
<keyword evidence="3" id="KW-1185">Reference proteome</keyword>
<protein>
    <submittedName>
        <fullName evidence="4">28S ribosomal protein S35, mitochondrial</fullName>
    </submittedName>
</protein>
<dbReference type="InterPro" id="IPR039848">
    <property type="entry name" value="Ribosomal_mS35_mt"/>
</dbReference>
<dbReference type="InterPro" id="IPR019349">
    <property type="entry name" value="Ribosomal_mS35_mit"/>
</dbReference>
<dbReference type="AlphaFoldDB" id="A0A6P7TY72"/>
<evidence type="ECO:0000256" key="1">
    <source>
        <dbReference type="SAM" id="MobiDB-lite"/>
    </source>
</evidence>
<dbReference type="PANTHER" id="PTHR13490:SF0">
    <property type="entry name" value="SMALL RIBOSOMAL SUBUNIT PROTEIN MS35"/>
    <property type="match status" value="1"/>
</dbReference>
<dbReference type="RefSeq" id="XP_029657414.1">
    <property type="nucleotide sequence ID" value="XM_029801554.2"/>
</dbReference>
<sequence>MAATNGIILSLRNILLSRKENIFLSSFKCHFHSSKIISHAPATQSDTALQQENEEFRVLEIPGVNIKKKKGMQKKRRKESLPPRYHKMKITDDWTNVWPTASTFKHSAIPFPVRQGFIARPSENQNLGVPPDRYANTELMKIPNFLHLTPVHVAKHCKALKKFCTPWPEALSTDSLCEQHFPVEVISSDYCFSGPTVRDARARVVTFKLNISSLNLDHHAKDKMVRLLKDRYNETTGEITLKTDRCPLKKQNYDYLVYVLTALYHESCRVEPWESEKTEADWECFFWDKNVSRKNIVQLLQRIKDTDSSNGSEASDDKQLPNLPSDASEETVVALPQVQAYKKALTSMIDEGENTENLKAYKESVKNLLNIKTTF</sequence>
<keyword evidence="4" id="KW-0689">Ribosomal protein</keyword>
<feature type="region of interest" description="Disordered" evidence="1">
    <location>
        <begin position="307"/>
        <end position="328"/>
    </location>
</feature>
<keyword evidence="4" id="KW-0687">Ribonucleoprotein</keyword>
<dbReference type="GO" id="GO:0003735">
    <property type="term" value="F:structural constituent of ribosome"/>
    <property type="evidence" value="ECO:0007669"/>
    <property type="project" value="InterPro"/>
</dbReference>
<dbReference type="Proteomes" id="UP000515154">
    <property type="component" value="Linkage group LG2"/>
</dbReference>
<evidence type="ECO:0000259" key="2">
    <source>
        <dbReference type="Pfam" id="PF10213"/>
    </source>
</evidence>
<gene>
    <name evidence="4" type="primary">LOC115231552</name>
</gene>
<evidence type="ECO:0000313" key="4">
    <source>
        <dbReference type="RefSeq" id="XP_029657414.1"/>
    </source>
</evidence>
<dbReference type="GO" id="GO:0032543">
    <property type="term" value="P:mitochondrial translation"/>
    <property type="evidence" value="ECO:0007669"/>
    <property type="project" value="InterPro"/>
</dbReference>
<feature type="domain" description="Small ribosomal subunit protein mS35 mitochondrial conserved" evidence="2">
    <location>
        <begin position="200"/>
        <end position="268"/>
    </location>
</feature>
<dbReference type="Pfam" id="PF10213">
    <property type="entry name" value="MRP-S28"/>
    <property type="match status" value="1"/>
</dbReference>